<dbReference type="PANTHER" id="PTHR10039">
    <property type="entry name" value="AMELOGENIN"/>
    <property type="match status" value="1"/>
</dbReference>
<dbReference type="PANTHER" id="PTHR10039:SF16">
    <property type="entry name" value="GPI INOSITOL-DEACYLASE"/>
    <property type="match status" value="1"/>
</dbReference>
<proteinExistence type="predicted"/>
<feature type="compositionally biased region" description="Polar residues" evidence="3">
    <location>
        <begin position="815"/>
        <end position="836"/>
    </location>
</feature>
<dbReference type="InterPro" id="IPR011009">
    <property type="entry name" value="Kinase-like_dom_sf"/>
</dbReference>
<dbReference type="SUPFAM" id="SSF48403">
    <property type="entry name" value="Ankyrin repeat"/>
    <property type="match status" value="1"/>
</dbReference>
<evidence type="ECO:0000256" key="3">
    <source>
        <dbReference type="SAM" id="MobiDB-lite"/>
    </source>
</evidence>
<evidence type="ECO:0000256" key="2">
    <source>
        <dbReference type="PROSITE-ProRule" id="PRU00023"/>
    </source>
</evidence>
<feature type="domain" description="Protein kinase" evidence="4">
    <location>
        <begin position="340"/>
        <end position="683"/>
    </location>
</feature>
<dbReference type="Pfam" id="PF12796">
    <property type="entry name" value="Ank_2"/>
    <property type="match status" value="1"/>
</dbReference>
<dbReference type="GO" id="GO:0004672">
    <property type="term" value="F:protein kinase activity"/>
    <property type="evidence" value="ECO:0007669"/>
    <property type="project" value="InterPro"/>
</dbReference>
<dbReference type="SUPFAM" id="SSF56112">
    <property type="entry name" value="Protein kinase-like (PK-like)"/>
    <property type="match status" value="1"/>
</dbReference>
<dbReference type="InterPro" id="IPR056884">
    <property type="entry name" value="NPHP3-like_N"/>
</dbReference>
<gene>
    <name evidence="5" type="ORF">FPRO05_05602</name>
</gene>
<sequence>MSQSGATGARPLPNIEVPSVSSRQMAQPSFLDNEWKSNDTFLSPPAQQPSRSESDRSVLSFASMQSVHDRGKEIRVGLEERLVHPGSLAMATAMVNKHREFLRDQTVTAETLSSAIRKHSPRSQLHPKDRFLPYDVLEALINPTSTTELLNSMKFRKGEVKALVNGIFGGDLLSEQESPHGIVALKSLEFRKGQVKTLLTGIFGNDLPSKQESAQRGNQCRRDAISRRILALLILTDKVTEVKRFIQQGINDSVLPLMLPTADEIKVRGLNAEHRVISLASPSMNHKLHECFSRFTDNQLDHFCTNQKLLSAPFFSFPENNSKVCYYDLDFLDSDCVLPIMAVGEPIRGGNGSVQRIEIHHAHHNYRGGAEVPWRNSFAIKKLHIHNEERFKKEVEALLKLSPKGNGKTLDHLVHLELAYKYRDEYFLVFPWAGGNLKEYWKAHDRNPNSYQDVIWFFKQCLGLATGLYRLHNLQNMAIGAAANNTDNTAEDILYGRHGDLKPENILWFDDYHGDLHHLAICDFGSTEFNSIYSKSLVDPEKVRGYSKTYQPPDSHVEDNVNQRFDIWSLGCVFLEFISWLLLGHDETVEGFPAERTRGNPVSAAVVYKEDRFFYIDHSDEKSGYKLAKVNPGVLNWIRKLHHLPSCPESIHKFLDLIQRHMLQPKPSNRNDCEGIRDKLREINESCVDKTYATKGYADTSRGANGGEPQLLETTGDKYNSGPPQNMYYDLNSRSQGVQKPSTKLAVDWPTLQAENQHAELYPALSDEMRDQAPLPREFAFGIRDSTGGPNERRSKHIAQYREPRALKLQVQFTNGTSGDSSELQEQTTNDTTPYATQPEGPEIDFQDDCAGYPQDVIMDISPKASTIGHHSTNIEPCHSMVAEHCQYAGSEAIPSISCGTREPRSTNNVSEIGILPPQSRTKTSSRADRVDATVQAFPAIRGQLNKLSGKLRSLGKRGRGWKALLTREEVRDLRNLIETIEPILGSQRDPDNEDAGHRETSRLMSHSIRPVVLSCLSELQTLESMIRPKQVDALLESKGKALLESLSWRLKGNDVTQSIANLQRCKTSLNLVISSHNSNIERLSLSINDKTTQSDQRLDTFNTNLERSQLDKQQTAIMNWLSPLKPGHNHSQLKSARQPGTAEWFHKSKRFEDWFRGRNTMLWLSGPPGSGKSVMMSQAIEAVASRISQCEEPAAYAFVYCDFRDPNTQDIINIFGALLSQLCAQIGIFPVELVEAYESSTKENHGYGPTIEIISQTIQILSMNRRVYLLIDALDEAKDYKQLVNQLTTLNASSTSMNGLVASRNEVTIQRILAEFPRLCLEDYMSKIDKDVELYIETWLGTDQDLEWLSPDVQSLVLASLMSKSQGSFQWVTCQLGSLRRCRTTRDIKKCLSKLPEGLNETYGRALARTAPSEVNIVKKIMSWLSLATIPLTLHELWEALAIEKGRKEIDDEARLRSQQDILILCNGLITVSSEGYVMLAHLSVRDYLLSGEISKHPETAQFALQPSKCHMELAQDCLTYLSFSELSPGPSSTQGDYLYRLKRLPLIQYASRYWFHHFRNAESDGPLNKLCLGLFYPEGRGNFMSWVQVFNATSPFKWNIFPRHATSLYYAASLGLGSVVDILLQKSTIDEVNAPGSRFGGTAVHAAAIRGHSAIIKRLVEAGADPGKADFNKVTPLHSSAGQGSLETIEILLDCGAPTEAKDGMEGKTSADWARLGGFTDAANLIEQHSHNPRLMNKIELDSDTQSGIHTDTYGERGTIEVWQPRVGYFPNYYERRSGLDSSYITSITAGDKTLVLNSSILLLQDNNREGLGFVW</sequence>
<dbReference type="PROSITE" id="PS50297">
    <property type="entry name" value="ANK_REP_REGION"/>
    <property type="match status" value="2"/>
</dbReference>
<dbReference type="GO" id="GO:0005524">
    <property type="term" value="F:ATP binding"/>
    <property type="evidence" value="ECO:0007669"/>
    <property type="project" value="InterPro"/>
</dbReference>
<feature type="region of interest" description="Disordered" evidence="3">
    <location>
        <begin position="899"/>
        <end position="929"/>
    </location>
</feature>
<feature type="region of interest" description="Disordered" evidence="3">
    <location>
        <begin position="697"/>
        <end position="722"/>
    </location>
</feature>
<dbReference type="CDD" id="cd00180">
    <property type="entry name" value="PKc"/>
    <property type="match status" value="1"/>
</dbReference>
<dbReference type="Gene3D" id="1.10.510.10">
    <property type="entry name" value="Transferase(Phosphotransferase) domain 1"/>
    <property type="match status" value="1"/>
</dbReference>
<keyword evidence="2" id="KW-0040">ANK repeat</keyword>
<dbReference type="Pfam" id="PF22939">
    <property type="entry name" value="WHD_GPIID"/>
    <property type="match status" value="1"/>
</dbReference>
<dbReference type="PROSITE" id="PS50011">
    <property type="entry name" value="PROTEIN_KINASE_DOM"/>
    <property type="match status" value="1"/>
</dbReference>
<reference evidence="5 6" key="1">
    <citation type="submission" date="2017-12" db="EMBL/GenBank/DDBJ databases">
        <title>Genome sequence of the mycotoxigenic crop pathogen Fusarium proliferatum, strain ITEM 2341 from Date Palm.</title>
        <authorList>
            <person name="Almiman B.F."/>
            <person name="Shittu T.A."/>
            <person name="Muthumeenakshi S."/>
            <person name="Baroncelli R."/>
            <person name="Sreenivasaprasada S."/>
        </authorList>
    </citation>
    <scope>NUCLEOTIDE SEQUENCE [LARGE SCALE GENOMIC DNA]</scope>
    <source>
        <strain evidence="5 6">ITEM 2341</strain>
    </source>
</reference>
<dbReference type="Pfam" id="PF24883">
    <property type="entry name" value="NPHP3_N"/>
    <property type="match status" value="1"/>
</dbReference>
<dbReference type="PROSITE" id="PS50088">
    <property type="entry name" value="ANK_REPEAT"/>
    <property type="match status" value="2"/>
</dbReference>
<dbReference type="Pfam" id="PF00069">
    <property type="entry name" value="Pkinase"/>
    <property type="match status" value="1"/>
</dbReference>
<feature type="region of interest" description="Disordered" evidence="3">
    <location>
        <begin position="1"/>
        <end position="56"/>
    </location>
</feature>
<dbReference type="SUPFAM" id="SSF52540">
    <property type="entry name" value="P-loop containing nucleoside triphosphate hydrolases"/>
    <property type="match status" value="1"/>
</dbReference>
<dbReference type="Proteomes" id="UP000251714">
    <property type="component" value="Unassembled WGS sequence"/>
</dbReference>
<evidence type="ECO:0000313" key="5">
    <source>
        <dbReference type="EMBL" id="RBA09666.1"/>
    </source>
</evidence>
<feature type="region of interest" description="Disordered" evidence="3">
    <location>
        <begin position="815"/>
        <end position="843"/>
    </location>
</feature>
<evidence type="ECO:0000259" key="4">
    <source>
        <dbReference type="PROSITE" id="PS50011"/>
    </source>
</evidence>
<dbReference type="InterPro" id="IPR027417">
    <property type="entry name" value="P-loop_NTPase"/>
</dbReference>
<organism evidence="5 6">
    <name type="scientific">Gibberella intermedia</name>
    <name type="common">Bulb rot disease fungus</name>
    <name type="synonym">Fusarium proliferatum</name>
    <dbReference type="NCBI Taxonomy" id="948311"/>
    <lineage>
        <taxon>Eukaryota</taxon>
        <taxon>Fungi</taxon>
        <taxon>Dikarya</taxon>
        <taxon>Ascomycota</taxon>
        <taxon>Pezizomycotina</taxon>
        <taxon>Sordariomycetes</taxon>
        <taxon>Hypocreomycetidae</taxon>
        <taxon>Hypocreales</taxon>
        <taxon>Nectriaceae</taxon>
        <taxon>Fusarium</taxon>
        <taxon>Fusarium fujikuroi species complex</taxon>
    </lineage>
</organism>
<evidence type="ECO:0000313" key="6">
    <source>
        <dbReference type="Proteomes" id="UP000251714"/>
    </source>
</evidence>
<dbReference type="InterPro" id="IPR002110">
    <property type="entry name" value="Ankyrin_rpt"/>
</dbReference>
<dbReference type="InterPro" id="IPR054471">
    <property type="entry name" value="GPIID_WHD"/>
</dbReference>
<dbReference type="InterPro" id="IPR036770">
    <property type="entry name" value="Ankyrin_rpt-contain_sf"/>
</dbReference>
<keyword evidence="1" id="KW-0677">Repeat</keyword>
<comment type="caution">
    <text evidence="5">The sequence shown here is derived from an EMBL/GenBank/DDBJ whole genome shotgun (WGS) entry which is preliminary data.</text>
</comment>
<dbReference type="SMART" id="SM00220">
    <property type="entry name" value="S_TKc"/>
    <property type="match status" value="1"/>
</dbReference>
<feature type="repeat" description="ANK" evidence="2">
    <location>
        <begin position="1674"/>
        <end position="1706"/>
    </location>
</feature>
<accession>A0A365MMB1</accession>
<evidence type="ECO:0000256" key="1">
    <source>
        <dbReference type="ARBA" id="ARBA00022737"/>
    </source>
</evidence>
<name>A0A365MMB1_GIBIN</name>
<dbReference type="SMART" id="SM00248">
    <property type="entry name" value="ANK"/>
    <property type="match status" value="3"/>
</dbReference>
<protein>
    <recommendedName>
        <fullName evidence="4">Protein kinase domain-containing protein</fullName>
    </recommendedName>
</protein>
<dbReference type="Gene3D" id="3.40.50.300">
    <property type="entry name" value="P-loop containing nucleotide triphosphate hydrolases"/>
    <property type="match status" value="1"/>
</dbReference>
<feature type="repeat" description="ANK" evidence="2">
    <location>
        <begin position="1641"/>
        <end position="1673"/>
    </location>
</feature>
<dbReference type="EMBL" id="PKMI01000072">
    <property type="protein sequence ID" value="RBA09666.1"/>
    <property type="molecule type" value="Genomic_DNA"/>
</dbReference>
<dbReference type="Gene3D" id="1.25.40.20">
    <property type="entry name" value="Ankyrin repeat-containing domain"/>
    <property type="match status" value="1"/>
</dbReference>
<dbReference type="InterPro" id="IPR000719">
    <property type="entry name" value="Prot_kinase_dom"/>
</dbReference>